<feature type="domain" description="Mannosyl-glycoprotein endo-beta-N-acetylglucosamidase-like" evidence="2">
    <location>
        <begin position="5"/>
        <end position="168"/>
    </location>
</feature>
<dbReference type="InterPro" id="IPR051056">
    <property type="entry name" value="Glycosyl_Hydrolase_73"/>
</dbReference>
<dbReference type="SMART" id="SM00047">
    <property type="entry name" value="LYZ2"/>
    <property type="match status" value="1"/>
</dbReference>
<proteinExistence type="predicted"/>
<dbReference type="InterPro" id="IPR002901">
    <property type="entry name" value="MGlyc_endo_b_GlcNAc-like_dom"/>
</dbReference>
<dbReference type="PANTHER" id="PTHR33308:SF9">
    <property type="entry name" value="PEPTIDOGLYCAN HYDROLASE FLGJ"/>
    <property type="match status" value="1"/>
</dbReference>
<dbReference type="PANTHER" id="PTHR33308">
    <property type="entry name" value="PEPTIDOGLYCAN HYDROLASE FLGJ"/>
    <property type="match status" value="1"/>
</dbReference>
<keyword evidence="4" id="KW-1185">Reference proteome</keyword>
<dbReference type="Gene3D" id="1.10.530.10">
    <property type="match status" value="1"/>
</dbReference>
<dbReference type="RefSeq" id="WP_319953882.1">
    <property type="nucleotide sequence ID" value="NZ_JAXAVX010000003.1"/>
</dbReference>
<accession>A0ABU4VLH9</accession>
<protein>
    <submittedName>
        <fullName evidence="3">Glucosaminidase domain-containing protein</fullName>
    </submittedName>
</protein>
<evidence type="ECO:0000313" key="4">
    <source>
        <dbReference type="Proteomes" id="UP001277761"/>
    </source>
</evidence>
<name>A0ABU4VLH9_9ACTN</name>
<reference evidence="3 4" key="1">
    <citation type="submission" date="2023-11" db="EMBL/GenBank/DDBJ databases">
        <authorList>
            <person name="Xu M."/>
            <person name="Jiang T."/>
        </authorList>
    </citation>
    <scope>NUCLEOTIDE SEQUENCE [LARGE SCALE GENOMIC DNA]</scope>
    <source>
        <strain evidence="3 4">SD</strain>
    </source>
</reference>
<evidence type="ECO:0000313" key="3">
    <source>
        <dbReference type="EMBL" id="MDX8151728.1"/>
    </source>
</evidence>
<dbReference type="Proteomes" id="UP001277761">
    <property type="component" value="Unassembled WGS sequence"/>
</dbReference>
<organism evidence="3 4">
    <name type="scientific">Patulibacter brassicae</name>
    <dbReference type="NCBI Taxonomy" id="1705717"/>
    <lineage>
        <taxon>Bacteria</taxon>
        <taxon>Bacillati</taxon>
        <taxon>Actinomycetota</taxon>
        <taxon>Thermoleophilia</taxon>
        <taxon>Solirubrobacterales</taxon>
        <taxon>Patulibacteraceae</taxon>
        <taxon>Patulibacter</taxon>
    </lineage>
</organism>
<comment type="caution">
    <text evidence="3">The sequence shown here is derived from an EMBL/GenBank/DDBJ whole genome shotgun (WGS) entry which is preliminary data.</text>
</comment>
<keyword evidence="1" id="KW-0378">Hydrolase</keyword>
<dbReference type="PRINTS" id="PR01002">
    <property type="entry name" value="FLGFLGJ"/>
</dbReference>
<gene>
    <name evidence="3" type="ORF">SK069_09000</name>
</gene>
<dbReference type="EMBL" id="JAXAVX010000003">
    <property type="protein sequence ID" value="MDX8151728.1"/>
    <property type="molecule type" value="Genomic_DNA"/>
</dbReference>
<dbReference type="Pfam" id="PF01832">
    <property type="entry name" value="Glucosaminidase"/>
    <property type="match status" value="1"/>
</dbReference>
<evidence type="ECO:0000256" key="1">
    <source>
        <dbReference type="ARBA" id="ARBA00022801"/>
    </source>
</evidence>
<evidence type="ECO:0000259" key="2">
    <source>
        <dbReference type="SMART" id="SM00047"/>
    </source>
</evidence>
<sequence length="170" mass="18816">MPFALERAPGSRAEFVARFGPGASTSDRRTGVPAAVTLGQGILESGDGQHTAGANNYFGIKAAHKGGQRYRWGDEAVGCVFRKTKEQRPDGSEYTVLAAFRLYRSATDSFVDHSEFLSESSRYRPAFAVKDDSRAFVRAIWKAGYATDTQYPQKVISLMDANDLYRFDVR</sequence>